<dbReference type="InterPro" id="IPR052035">
    <property type="entry name" value="ZnF_BED_domain_contain"/>
</dbReference>
<evidence type="ECO:0000313" key="7">
    <source>
        <dbReference type="EMBL" id="KLO07204.1"/>
    </source>
</evidence>
<feature type="compositionally biased region" description="Acidic residues" evidence="6">
    <location>
        <begin position="306"/>
        <end position="325"/>
    </location>
</feature>
<feature type="compositionally biased region" description="Basic and acidic residues" evidence="6">
    <location>
        <begin position="10"/>
        <end position="24"/>
    </location>
</feature>
<keyword evidence="3" id="KW-0863">Zinc-finger</keyword>
<reference evidence="7 8" key="1">
    <citation type="submission" date="2015-04" db="EMBL/GenBank/DDBJ databases">
        <title>Complete genome sequence of Schizopora paradoxa KUC8140, a cosmopolitan wood degrader in East Asia.</title>
        <authorList>
            <consortium name="DOE Joint Genome Institute"/>
            <person name="Min B."/>
            <person name="Park H."/>
            <person name="Jang Y."/>
            <person name="Kim J.-J."/>
            <person name="Kim K.H."/>
            <person name="Pangilinan J."/>
            <person name="Lipzen A."/>
            <person name="Riley R."/>
            <person name="Grigoriev I.V."/>
            <person name="Spatafora J.W."/>
            <person name="Choi I.-G."/>
        </authorList>
    </citation>
    <scope>NUCLEOTIDE SEQUENCE [LARGE SCALE GENOMIC DNA]</scope>
    <source>
        <strain evidence="7 8">KUC8140</strain>
    </source>
</reference>
<keyword evidence="4" id="KW-0862">Zinc</keyword>
<dbReference type="STRING" id="27342.A0A0H2R5S8"/>
<dbReference type="GO" id="GO:0005634">
    <property type="term" value="C:nucleus"/>
    <property type="evidence" value="ECO:0007669"/>
    <property type="project" value="UniProtKB-SubCell"/>
</dbReference>
<accession>A0A0H2R5S8</accession>
<proteinExistence type="predicted"/>
<evidence type="ECO:0000256" key="4">
    <source>
        <dbReference type="ARBA" id="ARBA00022833"/>
    </source>
</evidence>
<dbReference type="Proteomes" id="UP000053477">
    <property type="component" value="Unassembled WGS sequence"/>
</dbReference>
<evidence type="ECO:0000256" key="5">
    <source>
        <dbReference type="ARBA" id="ARBA00023242"/>
    </source>
</evidence>
<keyword evidence="2" id="KW-0479">Metal-binding</keyword>
<evidence type="ECO:0000256" key="6">
    <source>
        <dbReference type="SAM" id="MobiDB-lite"/>
    </source>
</evidence>
<dbReference type="EMBL" id="KQ086154">
    <property type="protein sequence ID" value="KLO07204.1"/>
    <property type="molecule type" value="Genomic_DNA"/>
</dbReference>
<name>A0A0H2R5S8_9AGAM</name>
<sequence>SSESESDGDGAMRDVLEREAESRSRRGPANQTRQHWHDPIAVAEPGKHGTRWQFKCKYCPTSVFLLHTQIYAHISHSVNTVPRTPGCKSFDEEKPQPALGNLATHMKKKHSDKLNETGATPTTAPPTKVLDLITNKVMGKFVEDGRLNPKIEPTQRGFTRLTTAWVVQEDQPFTAPEAPLLSMMFEYAGGRFTLPSDTTIRATCSQKLSLRLLPDHFIALTMDNASANDVMAETTGQLLGQRYNIGFHPENGRVRCVAHVVNLVAQKFLSVLSEAKDPDDEDYYTANKHLPTHYDVNTDPDVLAMENEDADGGSEEDADADEELTTEVHGTNVSPLKKVSHRTLS</sequence>
<feature type="region of interest" description="Disordered" evidence="6">
    <location>
        <begin position="105"/>
        <end position="126"/>
    </location>
</feature>
<keyword evidence="5" id="KW-0539">Nucleus</keyword>
<dbReference type="PANTHER" id="PTHR46481:SF10">
    <property type="entry name" value="ZINC FINGER BED DOMAIN-CONTAINING PROTEIN 39"/>
    <property type="match status" value="1"/>
</dbReference>
<feature type="region of interest" description="Disordered" evidence="6">
    <location>
        <begin position="1"/>
        <end position="42"/>
    </location>
</feature>
<evidence type="ECO:0008006" key="9">
    <source>
        <dbReference type="Google" id="ProtNLM"/>
    </source>
</evidence>
<dbReference type="OrthoDB" id="2798924at2759"/>
<dbReference type="AlphaFoldDB" id="A0A0H2R5S8"/>
<evidence type="ECO:0000256" key="1">
    <source>
        <dbReference type="ARBA" id="ARBA00004123"/>
    </source>
</evidence>
<organism evidence="7 8">
    <name type="scientific">Schizopora paradoxa</name>
    <dbReference type="NCBI Taxonomy" id="27342"/>
    <lineage>
        <taxon>Eukaryota</taxon>
        <taxon>Fungi</taxon>
        <taxon>Dikarya</taxon>
        <taxon>Basidiomycota</taxon>
        <taxon>Agaricomycotina</taxon>
        <taxon>Agaricomycetes</taxon>
        <taxon>Hymenochaetales</taxon>
        <taxon>Schizoporaceae</taxon>
        <taxon>Schizopora</taxon>
    </lineage>
</organism>
<dbReference type="PANTHER" id="PTHR46481">
    <property type="entry name" value="ZINC FINGER BED DOMAIN-CONTAINING PROTEIN 4"/>
    <property type="match status" value="1"/>
</dbReference>
<dbReference type="InParanoid" id="A0A0H2R5S8"/>
<keyword evidence="8" id="KW-1185">Reference proteome</keyword>
<evidence type="ECO:0000256" key="2">
    <source>
        <dbReference type="ARBA" id="ARBA00022723"/>
    </source>
</evidence>
<evidence type="ECO:0000313" key="8">
    <source>
        <dbReference type="Proteomes" id="UP000053477"/>
    </source>
</evidence>
<comment type="subcellular location">
    <subcellularLocation>
        <location evidence="1">Nucleus</location>
    </subcellularLocation>
</comment>
<gene>
    <name evidence="7" type="ORF">SCHPADRAFT_984499</name>
</gene>
<dbReference type="GO" id="GO:0008270">
    <property type="term" value="F:zinc ion binding"/>
    <property type="evidence" value="ECO:0007669"/>
    <property type="project" value="UniProtKB-KW"/>
</dbReference>
<feature type="non-terminal residue" evidence="7">
    <location>
        <position position="1"/>
    </location>
</feature>
<feature type="compositionally biased region" description="Low complexity" evidence="6">
    <location>
        <begin position="117"/>
        <end position="126"/>
    </location>
</feature>
<protein>
    <recommendedName>
        <fullName evidence="9">BED-type domain-containing protein</fullName>
    </recommendedName>
</protein>
<feature type="region of interest" description="Disordered" evidence="6">
    <location>
        <begin position="291"/>
        <end position="345"/>
    </location>
</feature>
<evidence type="ECO:0000256" key="3">
    <source>
        <dbReference type="ARBA" id="ARBA00022771"/>
    </source>
</evidence>